<dbReference type="Pfam" id="PF20230">
    <property type="entry name" value="DUF6588"/>
    <property type="match status" value="1"/>
</dbReference>
<dbReference type="InterPro" id="IPR046495">
    <property type="entry name" value="DUF6588"/>
</dbReference>
<keyword evidence="1" id="KW-0732">Signal</keyword>
<proteinExistence type="predicted"/>
<accession>A0ABT8F9K2</accession>
<keyword evidence="3" id="KW-1185">Reference proteome</keyword>
<feature type="chain" id="PRO_5045959116" description="Outer membrane protein beta-barrel domain-containing protein" evidence="1">
    <location>
        <begin position="28"/>
        <end position="378"/>
    </location>
</feature>
<dbReference type="EMBL" id="JAUHJS010000009">
    <property type="protein sequence ID" value="MDN4166929.1"/>
    <property type="molecule type" value="Genomic_DNA"/>
</dbReference>
<organism evidence="2 3">
    <name type="scientific">Shiella aurantiaca</name>
    <dbReference type="NCBI Taxonomy" id="3058365"/>
    <lineage>
        <taxon>Bacteria</taxon>
        <taxon>Pseudomonadati</taxon>
        <taxon>Bacteroidota</taxon>
        <taxon>Cytophagia</taxon>
        <taxon>Cytophagales</taxon>
        <taxon>Shiellaceae</taxon>
        <taxon>Shiella</taxon>
    </lineage>
</organism>
<evidence type="ECO:0008006" key="4">
    <source>
        <dbReference type="Google" id="ProtNLM"/>
    </source>
</evidence>
<evidence type="ECO:0000313" key="3">
    <source>
        <dbReference type="Proteomes" id="UP001168552"/>
    </source>
</evidence>
<dbReference type="RefSeq" id="WP_320005468.1">
    <property type="nucleotide sequence ID" value="NZ_JAUHJS010000009.1"/>
</dbReference>
<gene>
    <name evidence="2" type="ORF">QWY31_15565</name>
</gene>
<protein>
    <recommendedName>
        <fullName evidence="4">Outer membrane protein beta-barrel domain-containing protein</fullName>
    </recommendedName>
</protein>
<evidence type="ECO:0000313" key="2">
    <source>
        <dbReference type="EMBL" id="MDN4166929.1"/>
    </source>
</evidence>
<comment type="caution">
    <text evidence="2">The sequence shown here is derived from an EMBL/GenBank/DDBJ whole genome shotgun (WGS) entry which is preliminary data.</text>
</comment>
<sequence>MKKRLSQVFVGLLMVMFAMAWAPSAYAQGADDMIKFILASRGDAEKITESYSAPFLKGFGYGINAGWNNTARPHKTLGFDLTVTVSPVFIPAADEVFTFNNAEYTSIQLAPGSSDQISTIFGPQYESGDANIPELQVEFDAGNFEPALAGETVTANFPMNAGLGFKEDIGYNFVPMPMAQLSVGIVKGTELKLRYVPTIALGDAGEIGMFGMGVKHDFKQWIPGIKHLPFDMSGFIGFTRLKANYGVDSESLGLTLANDGIEVRNPNNNQAAVFSSNGTVIQGFISKKLLFFTPYVGIGFQRVSTRLAMEGDYDIHFQNATSQGNVLVNTPLDLKVAEGSLMASVGAQVKILWVLAMHAEYTVAKYNTFTFGFGINIR</sequence>
<evidence type="ECO:0000256" key="1">
    <source>
        <dbReference type="SAM" id="SignalP"/>
    </source>
</evidence>
<dbReference type="Proteomes" id="UP001168552">
    <property type="component" value="Unassembled WGS sequence"/>
</dbReference>
<name>A0ABT8F9K2_9BACT</name>
<reference evidence="2" key="1">
    <citation type="submission" date="2023-06" db="EMBL/GenBank/DDBJ databases">
        <title>Cytophagales bacterium Strain LB-30, isolated from soil.</title>
        <authorList>
            <person name="Liu B."/>
        </authorList>
    </citation>
    <scope>NUCLEOTIDE SEQUENCE</scope>
    <source>
        <strain evidence="2">LB-30</strain>
    </source>
</reference>
<feature type="signal peptide" evidence="1">
    <location>
        <begin position="1"/>
        <end position="27"/>
    </location>
</feature>